<comment type="subcellular location">
    <subcellularLocation>
        <location evidence="2">Cell membrane</location>
        <topology evidence="2">Lipid-anchor</topology>
    </subcellularLocation>
</comment>
<feature type="signal peptide" evidence="2">
    <location>
        <begin position="1"/>
        <end position="20"/>
    </location>
</feature>
<evidence type="ECO:0000313" key="5">
    <source>
        <dbReference type="Proteomes" id="UP001595729"/>
    </source>
</evidence>
<dbReference type="Pfam" id="PF02321">
    <property type="entry name" value="OEP"/>
    <property type="match status" value="2"/>
</dbReference>
<dbReference type="EMBL" id="JBHRXX010000007">
    <property type="protein sequence ID" value="MFC3685568.1"/>
    <property type="molecule type" value="Genomic_DNA"/>
</dbReference>
<feature type="coiled-coil region" evidence="3">
    <location>
        <begin position="382"/>
        <end position="416"/>
    </location>
</feature>
<keyword evidence="2" id="KW-0472">Membrane</keyword>
<dbReference type="PANTHER" id="PTHR30203:SF32">
    <property type="entry name" value="CATION EFFLUX SYSTEM PROTEIN CUSC"/>
    <property type="match status" value="1"/>
</dbReference>
<keyword evidence="2" id="KW-0449">Lipoprotein</keyword>
<keyword evidence="5" id="KW-1185">Reference proteome</keyword>
<dbReference type="Gene3D" id="2.20.200.10">
    <property type="entry name" value="Outer membrane efflux proteins (OEP)"/>
    <property type="match status" value="1"/>
</dbReference>
<evidence type="ECO:0000256" key="3">
    <source>
        <dbReference type="SAM" id="Coils"/>
    </source>
</evidence>
<proteinExistence type="inferred from homology"/>
<dbReference type="Proteomes" id="UP001595729">
    <property type="component" value="Unassembled WGS sequence"/>
</dbReference>
<organism evidence="4 5">
    <name type="scientific">Hydrogenophaga luteola</name>
    <dbReference type="NCBI Taxonomy" id="1591122"/>
    <lineage>
        <taxon>Bacteria</taxon>
        <taxon>Pseudomonadati</taxon>
        <taxon>Pseudomonadota</taxon>
        <taxon>Betaproteobacteria</taxon>
        <taxon>Burkholderiales</taxon>
        <taxon>Comamonadaceae</taxon>
        <taxon>Hydrogenophaga</taxon>
    </lineage>
</organism>
<keyword evidence="2" id="KW-0732">Signal</keyword>
<dbReference type="RefSeq" id="WP_382176999.1">
    <property type="nucleotide sequence ID" value="NZ_JBHRXX010000007.1"/>
</dbReference>
<dbReference type="Gene3D" id="1.20.1600.10">
    <property type="entry name" value="Outer membrane efflux proteins (OEP)"/>
    <property type="match status" value="1"/>
</dbReference>
<dbReference type="InterPro" id="IPR003423">
    <property type="entry name" value="OMP_efflux"/>
</dbReference>
<dbReference type="PANTHER" id="PTHR30203">
    <property type="entry name" value="OUTER MEMBRANE CATION EFFLUX PROTEIN"/>
    <property type="match status" value="1"/>
</dbReference>
<dbReference type="PROSITE" id="PS51257">
    <property type="entry name" value="PROKAR_LIPOPROTEIN"/>
    <property type="match status" value="1"/>
</dbReference>
<reference evidence="5" key="1">
    <citation type="journal article" date="2019" name="Int. J. Syst. Evol. Microbiol.">
        <title>The Global Catalogue of Microorganisms (GCM) 10K type strain sequencing project: providing services to taxonomists for standard genome sequencing and annotation.</title>
        <authorList>
            <consortium name="The Broad Institute Genomics Platform"/>
            <consortium name="The Broad Institute Genome Sequencing Center for Infectious Disease"/>
            <person name="Wu L."/>
            <person name="Ma J."/>
        </authorList>
    </citation>
    <scope>NUCLEOTIDE SEQUENCE [LARGE SCALE GENOMIC DNA]</scope>
    <source>
        <strain evidence="5">KCTC 42501</strain>
    </source>
</reference>
<gene>
    <name evidence="4" type="ORF">ACFOPI_18345</name>
</gene>
<evidence type="ECO:0000256" key="1">
    <source>
        <dbReference type="ARBA" id="ARBA00007613"/>
    </source>
</evidence>
<dbReference type="SUPFAM" id="SSF56954">
    <property type="entry name" value="Outer membrane efflux proteins (OEP)"/>
    <property type="match status" value="1"/>
</dbReference>
<feature type="chain" id="PRO_5044958978" evidence="2">
    <location>
        <begin position="21"/>
        <end position="463"/>
    </location>
</feature>
<keyword evidence="2" id="KW-0564">Palmitate</keyword>
<accession>A0ABV7W8I7</accession>
<comment type="similarity">
    <text evidence="1 2">Belongs to the outer membrane factor (OMF) (TC 1.B.17) family.</text>
</comment>
<name>A0ABV7W8I7_9BURK</name>
<evidence type="ECO:0000313" key="4">
    <source>
        <dbReference type="EMBL" id="MFC3685568.1"/>
    </source>
</evidence>
<evidence type="ECO:0000256" key="2">
    <source>
        <dbReference type="RuleBase" id="RU362097"/>
    </source>
</evidence>
<keyword evidence="2" id="KW-1134">Transmembrane beta strand</keyword>
<protein>
    <submittedName>
        <fullName evidence="4">TolC family protein</fullName>
    </submittedName>
</protein>
<comment type="caution">
    <text evidence="4">The sequence shown here is derived from an EMBL/GenBank/DDBJ whole genome shotgun (WGS) entry which is preliminary data.</text>
</comment>
<keyword evidence="2" id="KW-0812">Transmembrane</keyword>
<keyword evidence="3" id="KW-0175">Coiled coil</keyword>
<dbReference type="NCBIfam" id="TIGR01845">
    <property type="entry name" value="outer_NodT"/>
    <property type="match status" value="1"/>
</dbReference>
<dbReference type="InterPro" id="IPR010131">
    <property type="entry name" value="MdtP/NodT-like"/>
</dbReference>
<sequence length="463" mass="48322">MTRFSSVRLALATAALVALAGCATPVAAPTTSWKAPAAWSADAALAVPTTPAASPSAEAWWEAVGSPELSALVEAALRSNRDLHMATARVLQARAGANAADAQQLPQLGLAAGAQRGRDSSANPKADVLSGGLRASWEPDLFGAQGLASRAATLDAQGAELAQQAMRVTIAADVGTAWFEIQSLRRREAVAHDAMATLERQIDVARRRFEAGQSSTLDVDRLVAELGQERAALAQLQGAQRVRQRQLAVLTGAAQPDPALAFADTGTPGIAAPAALLPAELLERRPDVQLQARALDAAAARLGVARRDLYPRIQLDWAGRQERLSVGGASASPALVVGYGVSLALPIFDGGRIRANIAVHEARTQEAMAAYEKALMGALADAETALVQLAAAETTVAELEQALRAASDAAARSQRLFEAGLVGLDTVLDVRRSHLRAQDALLQARSAQWVAGVSVRRAFAGRV</sequence>